<evidence type="ECO:0000256" key="6">
    <source>
        <dbReference type="RuleBase" id="RU361235"/>
    </source>
</evidence>
<organism evidence="8 9">
    <name type="scientific">Phyllotreta striolata</name>
    <name type="common">Striped flea beetle</name>
    <name type="synonym">Crioceris striolata</name>
    <dbReference type="NCBI Taxonomy" id="444603"/>
    <lineage>
        <taxon>Eukaryota</taxon>
        <taxon>Metazoa</taxon>
        <taxon>Ecdysozoa</taxon>
        <taxon>Arthropoda</taxon>
        <taxon>Hexapoda</taxon>
        <taxon>Insecta</taxon>
        <taxon>Pterygota</taxon>
        <taxon>Neoptera</taxon>
        <taxon>Endopterygota</taxon>
        <taxon>Coleoptera</taxon>
        <taxon>Polyphaga</taxon>
        <taxon>Cucujiformia</taxon>
        <taxon>Chrysomeloidea</taxon>
        <taxon>Chrysomelidae</taxon>
        <taxon>Galerucinae</taxon>
        <taxon>Alticini</taxon>
        <taxon>Phyllotreta</taxon>
    </lineage>
</organism>
<dbReference type="EMBL" id="OU900105">
    <property type="protein sequence ID" value="CAG9856746.1"/>
    <property type="molecule type" value="Genomic_DNA"/>
</dbReference>
<feature type="signal peptide" evidence="6">
    <location>
        <begin position="1"/>
        <end position="17"/>
    </location>
</feature>
<evidence type="ECO:0000256" key="2">
    <source>
        <dbReference type="ARBA" id="ARBA00022487"/>
    </source>
</evidence>
<dbReference type="AlphaFoldDB" id="A0A9N9TEB6"/>
<evidence type="ECO:0000256" key="4">
    <source>
        <dbReference type="ARBA" id="ARBA00023157"/>
    </source>
</evidence>
<dbReference type="Proteomes" id="UP001153712">
    <property type="component" value="Chromosome 12"/>
</dbReference>
<evidence type="ECO:0000313" key="9">
    <source>
        <dbReference type="Proteomes" id="UP001153712"/>
    </source>
</evidence>
<dbReference type="PROSITE" id="PS00122">
    <property type="entry name" value="CARBOXYLESTERASE_B_1"/>
    <property type="match status" value="1"/>
</dbReference>
<evidence type="ECO:0000256" key="5">
    <source>
        <dbReference type="ARBA" id="ARBA00023180"/>
    </source>
</evidence>
<dbReference type="OrthoDB" id="19653at2759"/>
<feature type="domain" description="Carboxylesterase type B" evidence="7">
    <location>
        <begin position="30"/>
        <end position="539"/>
    </location>
</feature>
<keyword evidence="2" id="KW-0719">Serine esterase</keyword>
<dbReference type="Pfam" id="PF00135">
    <property type="entry name" value="COesterase"/>
    <property type="match status" value="1"/>
</dbReference>
<keyword evidence="5" id="KW-0325">Glycoprotein</keyword>
<dbReference type="SUPFAM" id="SSF53474">
    <property type="entry name" value="alpha/beta-Hydrolases"/>
    <property type="match status" value="1"/>
</dbReference>
<accession>A0A9N9TEB6</accession>
<keyword evidence="4" id="KW-1015">Disulfide bond</keyword>
<dbReference type="Gene3D" id="3.40.50.1820">
    <property type="entry name" value="alpha/beta hydrolase"/>
    <property type="match status" value="1"/>
</dbReference>
<evidence type="ECO:0000259" key="7">
    <source>
        <dbReference type="Pfam" id="PF00135"/>
    </source>
</evidence>
<keyword evidence="3 6" id="KW-0378">Hydrolase</keyword>
<dbReference type="InterPro" id="IPR019826">
    <property type="entry name" value="Carboxylesterase_B_AS"/>
</dbReference>
<name>A0A9N9TEB6_PHYSR</name>
<proteinExistence type="inferred from homology"/>
<dbReference type="GO" id="GO:0052689">
    <property type="term" value="F:carboxylic ester hydrolase activity"/>
    <property type="evidence" value="ECO:0007669"/>
    <property type="project" value="UniProtKB-KW"/>
</dbReference>
<dbReference type="InterPro" id="IPR050309">
    <property type="entry name" value="Type-B_Carboxylest/Lipase"/>
</dbReference>
<feature type="chain" id="PRO_5040546253" description="Carboxylic ester hydrolase" evidence="6">
    <location>
        <begin position="18"/>
        <end position="555"/>
    </location>
</feature>
<reference evidence="8" key="1">
    <citation type="submission" date="2022-01" db="EMBL/GenBank/DDBJ databases">
        <authorList>
            <person name="King R."/>
        </authorList>
    </citation>
    <scope>NUCLEOTIDE SEQUENCE</scope>
</reference>
<protein>
    <recommendedName>
        <fullName evidence="6">Carboxylic ester hydrolase</fullName>
        <ecNumber evidence="6">3.1.1.-</ecNumber>
    </recommendedName>
</protein>
<keyword evidence="9" id="KW-1185">Reference proteome</keyword>
<evidence type="ECO:0000256" key="1">
    <source>
        <dbReference type="ARBA" id="ARBA00005964"/>
    </source>
</evidence>
<dbReference type="PANTHER" id="PTHR11559">
    <property type="entry name" value="CARBOXYLESTERASE"/>
    <property type="match status" value="1"/>
</dbReference>
<sequence length="555" mass="62006">MLTFNVPIFLLLGVVSSSDLDIELSEAGTIVVETSNGVVRGSYGFNHVDTKILYRFRSIPFAEPPVGARRFEAPIPKENWSGVLDTRSKPPMCIQGSSNVTGSEDCLYLQIWSNKQPKATNNLPVLVWIYGGAFWYGNADFSEYRPDFLLHEDVIVVGIQYRVGFMGFFSLGDKVVPGNNGVRDQVLALKWIKENIRNFGGDPDNIAIWGQSAGAASVAYLLQIEETKGLFSKAILNSGSSLSPWALARRAPIVSRAIAKELDINDTDSKEILRKLKEVDTETLQNVATSTMTSDVVNRNPLQGIAFGPVEEPDHENAIITGGSYEKLQNGQFHNVPILSGYNSLEGYIDNLSGALRLWLTKYDLNYSLLTPEDLNARGPLTRQILGSNIKIRYFGVSTIAGSNEQIMRLIADTQFERPIHEAIRLYSQKTKVYAYRFSYQGPLGGRTNRTVNGVGHTEDLGYLFDLGYKGSERDYLVRNRMVRMWTNFVKTGNPTPAEDSLLQNVKWPANTGTKVLQYLEINDDLTVTGLPNADNMNHWSNMYKIYGRPPFHTF</sequence>
<evidence type="ECO:0000256" key="3">
    <source>
        <dbReference type="ARBA" id="ARBA00022801"/>
    </source>
</evidence>
<gene>
    <name evidence="8" type="ORF">PHYEVI_LOCUS3164</name>
</gene>
<evidence type="ECO:0000313" key="8">
    <source>
        <dbReference type="EMBL" id="CAG9856746.1"/>
    </source>
</evidence>
<comment type="similarity">
    <text evidence="1 6">Belongs to the type-B carboxylesterase/lipase family.</text>
</comment>
<dbReference type="InterPro" id="IPR029058">
    <property type="entry name" value="AB_hydrolase_fold"/>
</dbReference>
<dbReference type="EC" id="3.1.1.-" evidence="6"/>
<dbReference type="InterPro" id="IPR002018">
    <property type="entry name" value="CarbesteraseB"/>
</dbReference>
<keyword evidence="6" id="KW-0732">Signal</keyword>